<dbReference type="SUPFAM" id="SSF53041">
    <property type="entry name" value="Resolvase-like"/>
    <property type="match status" value="1"/>
</dbReference>
<sequence length="216" mass="24278">MFIRAYLRASTDDQDANRARKTLQSFAADQGVRIAAFYIENASGTTVDRSELLRLLADASPGDVLLVESVDRLTRLPRPAWEQLRNQIAAAGLQVVALDLPITHAVLKPTGEDGIQEWMLKAISQMFLEFMAAFARKDYDLRRERQIQGVEKAKSTGLYRGRQTDHEQRRRIQDCLAKGFSVRKTADLLGCSTSTVSRFKREAAALMQSDDQLSML</sequence>
<dbReference type="Pfam" id="PF00239">
    <property type="entry name" value="Resolvase"/>
    <property type="match status" value="1"/>
</dbReference>
<dbReference type="InterPro" id="IPR006119">
    <property type="entry name" value="Resolv_N"/>
</dbReference>
<dbReference type="SMART" id="SM00857">
    <property type="entry name" value="Resolvase"/>
    <property type="match status" value="1"/>
</dbReference>
<dbReference type="PANTHER" id="PTHR30461:SF25">
    <property type="entry name" value="RESOLVASE-RELATED"/>
    <property type="match status" value="1"/>
</dbReference>
<dbReference type="InterPro" id="IPR006118">
    <property type="entry name" value="Recombinase_CS"/>
</dbReference>
<reference evidence="7" key="1">
    <citation type="journal article" date="2019" name="Int. J. Syst. Evol. Microbiol.">
        <title>The Global Catalogue of Microorganisms (GCM) 10K type strain sequencing project: providing services to taxonomists for standard genome sequencing and annotation.</title>
        <authorList>
            <consortium name="The Broad Institute Genomics Platform"/>
            <consortium name="The Broad Institute Genome Sequencing Center for Infectious Disease"/>
            <person name="Wu L."/>
            <person name="Ma J."/>
        </authorList>
    </citation>
    <scope>NUCLEOTIDE SEQUENCE [LARGE SCALE GENOMIC DNA]</scope>
    <source>
        <strain evidence="7">JCM 13501</strain>
    </source>
</reference>
<dbReference type="PROSITE" id="PS00397">
    <property type="entry name" value="RECOMBINASES_1"/>
    <property type="match status" value="1"/>
</dbReference>
<organism evidence="6 7">
    <name type="scientific">Pseudomonas asuensis</name>
    <dbReference type="NCBI Taxonomy" id="1825787"/>
    <lineage>
        <taxon>Bacteria</taxon>
        <taxon>Pseudomonadati</taxon>
        <taxon>Pseudomonadota</taxon>
        <taxon>Gammaproteobacteria</taxon>
        <taxon>Pseudomonadales</taxon>
        <taxon>Pseudomonadaceae</taxon>
        <taxon>Pseudomonas</taxon>
    </lineage>
</organism>
<keyword evidence="7" id="KW-1185">Reference proteome</keyword>
<dbReference type="PANTHER" id="PTHR30461">
    <property type="entry name" value="DNA-INVERTASE FROM LAMBDOID PROPHAGE"/>
    <property type="match status" value="1"/>
</dbReference>
<proteinExistence type="predicted"/>
<dbReference type="InterPro" id="IPR036162">
    <property type="entry name" value="Resolvase-like_N_sf"/>
</dbReference>
<evidence type="ECO:0000259" key="5">
    <source>
        <dbReference type="PROSITE" id="PS51736"/>
    </source>
</evidence>
<keyword evidence="1" id="KW-0229">DNA integration</keyword>
<keyword evidence="3" id="KW-0233">DNA recombination</keyword>
<evidence type="ECO:0000256" key="2">
    <source>
        <dbReference type="ARBA" id="ARBA00023125"/>
    </source>
</evidence>
<evidence type="ECO:0000256" key="1">
    <source>
        <dbReference type="ARBA" id="ARBA00022908"/>
    </source>
</evidence>
<evidence type="ECO:0000313" key="7">
    <source>
        <dbReference type="Proteomes" id="UP000616499"/>
    </source>
</evidence>
<dbReference type="Pfam" id="PF13936">
    <property type="entry name" value="HTH_38"/>
    <property type="match status" value="1"/>
</dbReference>
<dbReference type="Gene3D" id="3.40.50.1390">
    <property type="entry name" value="Resolvase, N-terminal catalytic domain"/>
    <property type="match status" value="1"/>
</dbReference>
<dbReference type="Proteomes" id="UP000616499">
    <property type="component" value="Unassembled WGS sequence"/>
</dbReference>
<dbReference type="InterPro" id="IPR050639">
    <property type="entry name" value="SSR_resolvase"/>
</dbReference>
<dbReference type="RefSeq" id="WP_188868511.1">
    <property type="nucleotide sequence ID" value="NZ_BMNW01000018.1"/>
</dbReference>
<evidence type="ECO:0000256" key="3">
    <source>
        <dbReference type="ARBA" id="ARBA00023172"/>
    </source>
</evidence>
<dbReference type="PROSITE" id="PS51736">
    <property type="entry name" value="RECOMBINASES_3"/>
    <property type="match status" value="1"/>
</dbReference>
<gene>
    <name evidence="6" type="ORF">GCM10009425_46300</name>
</gene>
<accession>A0ABQ2H2X5</accession>
<dbReference type="InterPro" id="IPR025246">
    <property type="entry name" value="IS30-like_HTH"/>
</dbReference>
<dbReference type="EMBL" id="BMNW01000018">
    <property type="protein sequence ID" value="GGM30448.1"/>
    <property type="molecule type" value="Genomic_DNA"/>
</dbReference>
<evidence type="ECO:0000256" key="4">
    <source>
        <dbReference type="PROSITE-ProRule" id="PRU10137"/>
    </source>
</evidence>
<feature type="domain" description="Resolvase/invertase-type recombinase catalytic" evidence="5">
    <location>
        <begin position="2"/>
        <end position="157"/>
    </location>
</feature>
<keyword evidence="2" id="KW-0238">DNA-binding</keyword>
<protein>
    <submittedName>
        <fullName evidence="6">Resolvase</fullName>
    </submittedName>
</protein>
<comment type="caution">
    <text evidence="6">The sequence shown here is derived from an EMBL/GenBank/DDBJ whole genome shotgun (WGS) entry which is preliminary data.</text>
</comment>
<feature type="active site" description="O-(5'-phospho-DNA)-serine intermediate" evidence="4">
    <location>
        <position position="10"/>
    </location>
</feature>
<name>A0ABQ2H2X5_9PSED</name>
<evidence type="ECO:0000313" key="6">
    <source>
        <dbReference type="EMBL" id="GGM30448.1"/>
    </source>
</evidence>